<dbReference type="EMBL" id="WLYP01000002">
    <property type="protein sequence ID" value="MTD34953.1"/>
    <property type="molecule type" value="Genomic_DNA"/>
</dbReference>
<gene>
    <name evidence="9" type="ORF">GKZ95_03535</name>
</gene>
<dbReference type="RefSeq" id="WP_123864062.1">
    <property type="nucleotide sequence ID" value="NZ_JACYYY010000002.1"/>
</dbReference>
<keyword evidence="2" id="KW-0964">Secreted</keyword>
<comment type="caution">
    <text evidence="9">The sequence shown here is derived from an EMBL/GenBank/DDBJ whole genome shotgun (WGS) entry which is preliminary data.</text>
</comment>
<dbReference type="Pfam" id="PF00746">
    <property type="entry name" value="Gram_pos_anchor"/>
    <property type="match status" value="1"/>
</dbReference>
<feature type="chain" id="PRO_5025405123" evidence="7">
    <location>
        <begin position="26"/>
        <end position="281"/>
    </location>
</feature>
<dbReference type="AlphaFoldDB" id="A0A6A8NFK3"/>
<feature type="signal peptide" evidence="7">
    <location>
        <begin position="1"/>
        <end position="25"/>
    </location>
</feature>
<reference evidence="9" key="1">
    <citation type="submission" date="2019-10" db="EMBL/GenBank/DDBJ databases">
        <title>Identification of the same linezolid-resistant Tn6246::fexB-poxtA-carrying Enterococcus faecium strain colonizing a hospitalized patient and bovines in different continents.</title>
        <authorList>
            <person name="Tedim A.P."/>
            <person name="Freitas A.R."/>
            <person name="Novais C."/>
            <person name="Duarte B."/>
            <person name="Elghaieb H."/>
            <person name="Abbassi M.S."/>
            <person name="Peixe L."/>
        </authorList>
    </citation>
    <scope>NUCLEOTIDE SEQUENCE</scope>
    <source>
        <strain evidence="9">2FEZ</strain>
    </source>
</reference>
<feature type="compositionally biased region" description="Basic and acidic residues" evidence="5">
    <location>
        <begin position="126"/>
        <end position="139"/>
    </location>
</feature>
<keyword evidence="1" id="KW-0134">Cell wall</keyword>
<feature type="compositionally biased region" description="Polar residues" evidence="5">
    <location>
        <begin position="156"/>
        <end position="174"/>
    </location>
</feature>
<feature type="region of interest" description="Disordered" evidence="5">
    <location>
        <begin position="27"/>
        <end position="174"/>
    </location>
</feature>
<keyword evidence="3 7" id="KW-0732">Signal</keyword>
<proteinExistence type="predicted"/>
<sequence length="281" mass="29466">MKKIVLTSLFSATLLFGSFGTAAFAEEAVPTDPSTPPIEVPTDPSTPVDPTEPEPPVDPITPPVTPSEPTVPVEPEQPTEPSQPTVPSEPTEPVNPTEPSQPMLPSEPTEPTKPTEPSTPPSTSEEPTKPVEKPKEEPTVKPSTPKPAEPAKEVTVTVTPSGQVTPNKSQGTSVPIVTSNVDELTHIPTPTTPLKVATGQAIVGVLDGVPLVKNDQGELVKDGSIPVKKLPSGNIEVKTADGQAKVLPKTGEEEHTALSVLGLIFVSIASFFGYKKTKVFL</sequence>
<accession>A0A6A8NFK3</accession>
<evidence type="ECO:0000256" key="4">
    <source>
        <dbReference type="ARBA" id="ARBA00023088"/>
    </source>
</evidence>
<evidence type="ECO:0000259" key="8">
    <source>
        <dbReference type="Pfam" id="PF00746"/>
    </source>
</evidence>
<feature type="transmembrane region" description="Helical" evidence="6">
    <location>
        <begin position="256"/>
        <end position="274"/>
    </location>
</feature>
<evidence type="ECO:0000256" key="5">
    <source>
        <dbReference type="SAM" id="MobiDB-lite"/>
    </source>
</evidence>
<organism evidence="9">
    <name type="scientific">Enterococcus faecium</name>
    <name type="common">Streptococcus faecium</name>
    <dbReference type="NCBI Taxonomy" id="1352"/>
    <lineage>
        <taxon>Bacteria</taxon>
        <taxon>Bacillati</taxon>
        <taxon>Bacillota</taxon>
        <taxon>Bacilli</taxon>
        <taxon>Lactobacillales</taxon>
        <taxon>Enterococcaceae</taxon>
        <taxon>Enterococcus</taxon>
    </lineage>
</organism>
<dbReference type="InterPro" id="IPR019931">
    <property type="entry name" value="LPXTG_anchor"/>
</dbReference>
<keyword evidence="6" id="KW-0472">Membrane</keyword>
<evidence type="ECO:0000256" key="6">
    <source>
        <dbReference type="SAM" id="Phobius"/>
    </source>
</evidence>
<evidence type="ECO:0000256" key="3">
    <source>
        <dbReference type="ARBA" id="ARBA00022729"/>
    </source>
</evidence>
<feature type="domain" description="Gram-positive cocci surface proteins LPxTG" evidence="8">
    <location>
        <begin position="242"/>
        <end position="276"/>
    </location>
</feature>
<keyword evidence="6" id="KW-0812">Transmembrane</keyword>
<evidence type="ECO:0000256" key="2">
    <source>
        <dbReference type="ARBA" id="ARBA00022525"/>
    </source>
</evidence>
<keyword evidence="4" id="KW-0572">Peptidoglycan-anchor</keyword>
<evidence type="ECO:0000313" key="9">
    <source>
        <dbReference type="EMBL" id="MTD34953.1"/>
    </source>
</evidence>
<feature type="compositionally biased region" description="Low complexity" evidence="5">
    <location>
        <begin position="67"/>
        <end position="100"/>
    </location>
</feature>
<evidence type="ECO:0000256" key="1">
    <source>
        <dbReference type="ARBA" id="ARBA00022512"/>
    </source>
</evidence>
<evidence type="ECO:0000256" key="7">
    <source>
        <dbReference type="SAM" id="SignalP"/>
    </source>
</evidence>
<protein>
    <submittedName>
        <fullName evidence="9">LPXTG cell wall anchor domain-containing protein</fullName>
    </submittedName>
</protein>
<feature type="compositionally biased region" description="Low complexity" evidence="5">
    <location>
        <begin position="40"/>
        <end position="49"/>
    </location>
</feature>
<dbReference type="NCBIfam" id="TIGR01167">
    <property type="entry name" value="LPXTG_anchor"/>
    <property type="match status" value="1"/>
</dbReference>
<feature type="compositionally biased region" description="Pro residues" evidence="5">
    <location>
        <begin position="53"/>
        <end position="66"/>
    </location>
</feature>
<keyword evidence="6" id="KW-1133">Transmembrane helix</keyword>
<name>A0A6A8NFK3_ENTFC</name>